<organism evidence="1 2">
    <name type="scientific">Fusarium solani</name>
    <name type="common">Filamentous fungus</name>
    <dbReference type="NCBI Taxonomy" id="169388"/>
    <lineage>
        <taxon>Eukaryota</taxon>
        <taxon>Fungi</taxon>
        <taxon>Dikarya</taxon>
        <taxon>Ascomycota</taxon>
        <taxon>Pezizomycotina</taxon>
        <taxon>Sordariomycetes</taxon>
        <taxon>Hypocreomycetidae</taxon>
        <taxon>Hypocreales</taxon>
        <taxon>Nectriaceae</taxon>
        <taxon>Fusarium</taxon>
        <taxon>Fusarium solani species complex</taxon>
    </lineage>
</organism>
<protein>
    <submittedName>
        <fullName evidence="1">Uncharacterized protein</fullName>
    </submittedName>
</protein>
<gene>
    <name evidence="1" type="ORF">B0J15DRAFT_491087</name>
</gene>
<evidence type="ECO:0000313" key="2">
    <source>
        <dbReference type="Proteomes" id="UP000736672"/>
    </source>
</evidence>
<accession>A0A9P9HV31</accession>
<dbReference type="EMBL" id="JAGTJS010000007">
    <property type="protein sequence ID" value="KAH7264573.1"/>
    <property type="molecule type" value="Genomic_DNA"/>
</dbReference>
<proteinExistence type="predicted"/>
<evidence type="ECO:0000313" key="1">
    <source>
        <dbReference type="EMBL" id="KAH7264573.1"/>
    </source>
</evidence>
<sequence length="90" mass="9542">MKRLGVKSLSILRASLDVTGLVPPAWTSSTTCEMALLCFPSSSFFTGIPRSGAYTQTLPSDPIAWLTGSKMISDLAHTCLSQSSVSGSRM</sequence>
<dbReference type="Proteomes" id="UP000736672">
    <property type="component" value="Unassembled WGS sequence"/>
</dbReference>
<reference evidence="1" key="1">
    <citation type="journal article" date="2021" name="Nat. Commun.">
        <title>Genetic determinants of endophytism in the Arabidopsis root mycobiome.</title>
        <authorList>
            <person name="Mesny F."/>
            <person name="Miyauchi S."/>
            <person name="Thiergart T."/>
            <person name="Pickel B."/>
            <person name="Atanasova L."/>
            <person name="Karlsson M."/>
            <person name="Huettel B."/>
            <person name="Barry K.W."/>
            <person name="Haridas S."/>
            <person name="Chen C."/>
            <person name="Bauer D."/>
            <person name="Andreopoulos W."/>
            <person name="Pangilinan J."/>
            <person name="LaButti K."/>
            <person name="Riley R."/>
            <person name="Lipzen A."/>
            <person name="Clum A."/>
            <person name="Drula E."/>
            <person name="Henrissat B."/>
            <person name="Kohler A."/>
            <person name="Grigoriev I.V."/>
            <person name="Martin F.M."/>
            <person name="Hacquard S."/>
        </authorList>
    </citation>
    <scope>NUCLEOTIDE SEQUENCE</scope>
    <source>
        <strain evidence="1">FSSC 5 MPI-SDFR-AT-0091</strain>
    </source>
</reference>
<comment type="caution">
    <text evidence="1">The sequence shown here is derived from an EMBL/GenBank/DDBJ whole genome shotgun (WGS) entry which is preliminary data.</text>
</comment>
<dbReference type="AlphaFoldDB" id="A0A9P9HV31"/>
<keyword evidence="2" id="KW-1185">Reference proteome</keyword>
<name>A0A9P9HV31_FUSSL</name>